<evidence type="ECO:0000256" key="2">
    <source>
        <dbReference type="ARBA" id="ARBA00022803"/>
    </source>
</evidence>
<gene>
    <name evidence="4" type="ORF">GBZ26_23080</name>
</gene>
<protein>
    <submittedName>
        <fullName evidence="4">Tetratricopeptide repeat protein</fullName>
    </submittedName>
</protein>
<dbReference type="InterPro" id="IPR019734">
    <property type="entry name" value="TPR_rpt"/>
</dbReference>
<dbReference type="Gene3D" id="3.90.550.20">
    <property type="match status" value="1"/>
</dbReference>
<dbReference type="Pfam" id="PF14559">
    <property type="entry name" value="TPR_19"/>
    <property type="match status" value="1"/>
</dbReference>
<dbReference type="EMBL" id="WHOR01000236">
    <property type="protein sequence ID" value="NUB22058.1"/>
    <property type="molecule type" value="Genomic_DNA"/>
</dbReference>
<dbReference type="Pfam" id="PF13432">
    <property type="entry name" value="TPR_16"/>
    <property type="match status" value="2"/>
</dbReference>
<accession>A0ABX2KZG5</accession>
<dbReference type="Gene3D" id="3.40.50.150">
    <property type="entry name" value="Vaccinia Virus protein VP39"/>
    <property type="match status" value="1"/>
</dbReference>
<dbReference type="Gene3D" id="1.25.40.10">
    <property type="entry name" value="Tetratricopeptide repeat domain"/>
    <property type="match status" value="4"/>
</dbReference>
<keyword evidence="5" id="KW-1185">Reference proteome</keyword>
<dbReference type="Proteomes" id="UP000639419">
    <property type="component" value="Unassembled WGS sequence"/>
</dbReference>
<evidence type="ECO:0000256" key="1">
    <source>
        <dbReference type="ARBA" id="ARBA00022737"/>
    </source>
</evidence>
<dbReference type="PANTHER" id="PTHR44858">
    <property type="entry name" value="TETRATRICOPEPTIDE REPEAT PROTEIN 6"/>
    <property type="match status" value="1"/>
</dbReference>
<evidence type="ECO:0000313" key="5">
    <source>
        <dbReference type="Proteomes" id="UP000639419"/>
    </source>
</evidence>
<dbReference type="InterPro" id="IPR050498">
    <property type="entry name" value="Ycf3"/>
</dbReference>
<organism evidence="4 5">
    <name type="scientific">Azospirillum formosense</name>
    <dbReference type="NCBI Taxonomy" id="861533"/>
    <lineage>
        <taxon>Bacteria</taxon>
        <taxon>Pseudomonadati</taxon>
        <taxon>Pseudomonadota</taxon>
        <taxon>Alphaproteobacteria</taxon>
        <taxon>Rhodospirillales</taxon>
        <taxon>Azospirillaceae</taxon>
        <taxon>Azospirillum</taxon>
    </lineage>
</organism>
<keyword evidence="2 3" id="KW-0802">TPR repeat</keyword>
<dbReference type="SUPFAM" id="SSF53335">
    <property type="entry name" value="S-adenosyl-L-methionine-dependent methyltransferases"/>
    <property type="match status" value="1"/>
</dbReference>
<dbReference type="PROSITE" id="PS50005">
    <property type="entry name" value="TPR"/>
    <property type="match status" value="1"/>
</dbReference>
<dbReference type="SUPFAM" id="SSF53448">
    <property type="entry name" value="Nucleotide-diphospho-sugar transferases"/>
    <property type="match status" value="1"/>
</dbReference>
<dbReference type="InterPro" id="IPR029063">
    <property type="entry name" value="SAM-dependent_MTases_sf"/>
</dbReference>
<dbReference type="SUPFAM" id="SSF48452">
    <property type="entry name" value="TPR-like"/>
    <property type="match status" value="2"/>
</dbReference>
<dbReference type="InterPro" id="IPR011990">
    <property type="entry name" value="TPR-like_helical_dom_sf"/>
</dbReference>
<feature type="repeat" description="TPR" evidence="3">
    <location>
        <begin position="67"/>
        <end position="100"/>
    </location>
</feature>
<sequence length="901" mass="97855">MAGTRRLRAPLRPRHSPVDKAMRLKTTGVMATIQEALTIALDHHQAGRPAEAEILCRRILDADPDQATAWHLLGILHAQAGLFAEASALFGEALARAPGADLHRHRAMARQEAGDLEGAIADYREAARLAPAPTDAALNAGILLERLGRRAEALEAYRTALTSGDGPDGGNARAAIHLGRLLLAGGEAAEATAILEGAVRADSTALESWYHLADARARSGNVHGAEAARRRALALAPAFFGILARAPDSGDDPDAAARRLGWARALEPQRPEPLCNLAATRLRQGRFAEADALYTAHLERAPADSSGWNARAVCRMDAGGAESAEADGRRALALDPAAAGVLATLSILRSRRGDPFAAGLLHHRMRRLANGSAPAGGDDLDALIRATAEAMPFLAEASRPERRNAAARTFNPHLRVRHHDTETRDRITTFWSGAPLNAGARLALRSMVAQGHPVHLYSYGDSALLGRVPDGVRVEDAGTVVPHHVYDLCVRSAEIRYFSDIFRYAALHAFGGWWLDTDVVLLKPLSFGPGHLFCSQWHGLDIGHALVGDAIRAPRGSVHMRQLFEESMRILTSGSDRRFGAVGPLLLSRHLLTGPGRELLDRVLPPTVFNAVDWTEHSRLAEPGGWALDLLSDERVAGVHLWNGMWGPGGPPVEDADAESVLGRLAALHGPDASLSALAMRFHSDKGPRLGTDRLGHHYTRVYDALFAPRRFEALRILEIGLCRGRVEGWKQDDVPSLRMWERYFPNAVLVGADIEDFSAFDGGRVTTRRVDQGDADGLRRLAEEDGPFDIIIDDGSHASRHQQMTLAALFGRLRPGGVYVIEDLNWQPPDVERPEDRLTLDVLRGFMETGRIDSPHIAVAECRALESAMDRVELYDSLSELVGTERMAGLAVIHRRDGNF</sequence>
<evidence type="ECO:0000256" key="3">
    <source>
        <dbReference type="PROSITE-ProRule" id="PRU00339"/>
    </source>
</evidence>
<reference evidence="4 5" key="1">
    <citation type="submission" date="2019-10" db="EMBL/GenBank/DDBJ databases">
        <title>Genome sequence of Azospirillum formosense CC-Nfb-7.</title>
        <authorList>
            <person name="Ambrosini A."/>
            <person name="Sant'Anna F.H."/>
            <person name="Cassan F.D."/>
            <person name="Souza E.M."/>
            <person name="Passaglia L.M.P."/>
        </authorList>
    </citation>
    <scope>NUCLEOTIDE SEQUENCE [LARGE SCALE GENOMIC DNA]</scope>
    <source>
        <strain evidence="4 5">CC-NFb-7</strain>
    </source>
</reference>
<dbReference type="PANTHER" id="PTHR44858:SF1">
    <property type="entry name" value="UDP-N-ACETYLGLUCOSAMINE--PEPTIDE N-ACETYLGLUCOSAMINYLTRANSFERASE SPINDLY-RELATED"/>
    <property type="match status" value="1"/>
</dbReference>
<proteinExistence type="predicted"/>
<dbReference type="SMART" id="SM00028">
    <property type="entry name" value="TPR"/>
    <property type="match status" value="7"/>
</dbReference>
<name>A0ABX2KZG5_9PROT</name>
<keyword evidence="1" id="KW-0677">Repeat</keyword>
<dbReference type="InterPro" id="IPR029044">
    <property type="entry name" value="Nucleotide-diphossugar_trans"/>
</dbReference>
<evidence type="ECO:0000313" key="4">
    <source>
        <dbReference type="EMBL" id="NUB22058.1"/>
    </source>
</evidence>
<comment type="caution">
    <text evidence="4">The sequence shown here is derived from an EMBL/GenBank/DDBJ whole genome shotgun (WGS) entry which is preliminary data.</text>
</comment>